<dbReference type="PANTHER" id="PTHR13610">
    <property type="entry name" value="METHYLTRANSFERASE DOMAIN-CONTAINING PROTEIN"/>
    <property type="match status" value="1"/>
</dbReference>
<dbReference type="RefSeq" id="XP_005762769.1">
    <property type="nucleotide sequence ID" value="XM_005762712.1"/>
</dbReference>
<dbReference type="InterPro" id="IPR025714">
    <property type="entry name" value="Methyltranfer_dom"/>
</dbReference>
<proteinExistence type="inferred from homology"/>
<dbReference type="GO" id="GO:0016279">
    <property type="term" value="F:protein-lysine N-methyltransferase activity"/>
    <property type="evidence" value="ECO:0007669"/>
    <property type="project" value="InterPro"/>
</dbReference>
<keyword evidence="2" id="KW-0489">Methyltransferase</keyword>
<dbReference type="CDD" id="cd02440">
    <property type="entry name" value="AdoMet_MTases"/>
    <property type="match status" value="1"/>
</dbReference>
<evidence type="ECO:0000256" key="1">
    <source>
        <dbReference type="ARBA" id="ARBA00010633"/>
    </source>
</evidence>
<reference evidence="6" key="2">
    <citation type="submission" date="2024-10" db="UniProtKB">
        <authorList>
            <consortium name="EnsemblProtists"/>
        </authorList>
    </citation>
    <scope>IDENTIFICATION</scope>
</reference>
<dbReference type="AlphaFoldDB" id="A0A0D3IGF5"/>
<evidence type="ECO:0000256" key="3">
    <source>
        <dbReference type="ARBA" id="ARBA00022679"/>
    </source>
</evidence>
<dbReference type="STRING" id="2903.R1D727"/>
<dbReference type="Proteomes" id="UP000013827">
    <property type="component" value="Unassembled WGS sequence"/>
</dbReference>
<dbReference type="InterPro" id="IPR029063">
    <property type="entry name" value="SAM-dependent_MTases_sf"/>
</dbReference>
<feature type="domain" description="Methyltransferase" evidence="5">
    <location>
        <begin position="61"/>
        <end position="124"/>
    </location>
</feature>
<dbReference type="InterPro" id="IPR026170">
    <property type="entry name" value="FAM173A/B"/>
</dbReference>
<dbReference type="OMA" id="VETRMCA"/>
<dbReference type="SUPFAM" id="SSF53335">
    <property type="entry name" value="S-adenosyl-L-methionine-dependent methyltransferases"/>
    <property type="match status" value="1"/>
</dbReference>
<name>A0A0D3IGF5_EMIH1</name>
<dbReference type="KEGG" id="ehx:EMIHUDRAFT_257760"/>
<reference evidence="7" key="1">
    <citation type="journal article" date="2013" name="Nature">
        <title>Pan genome of the phytoplankton Emiliania underpins its global distribution.</title>
        <authorList>
            <person name="Read B.A."/>
            <person name="Kegel J."/>
            <person name="Klute M.J."/>
            <person name="Kuo A."/>
            <person name="Lefebvre S.C."/>
            <person name="Maumus F."/>
            <person name="Mayer C."/>
            <person name="Miller J."/>
            <person name="Monier A."/>
            <person name="Salamov A."/>
            <person name="Young J."/>
            <person name="Aguilar M."/>
            <person name="Claverie J.M."/>
            <person name="Frickenhaus S."/>
            <person name="Gonzalez K."/>
            <person name="Herman E.K."/>
            <person name="Lin Y.C."/>
            <person name="Napier J."/>
            <person name="Ogata H."/>
            <person name="Sarno A.F."/>
            <person name="Shmutz J."/>
            <person name="Schroeder D."/>
            <person name="de Vargas C."/>
            <person name="Verret F."/>
            <person name="von Dassow P."/>
            <person name="Valentin K."/>
            <person name="Van de Peer Y."/>
            <person name="Wheeler G."/>
            <person name="Dacks J.B."/>
            <person name="Delwiche C.F."/>
            <person name="Dyhrman S.T."/>
            <person name="Glockner G."/>
            <person name="John U."/>
            <person name="Richards T."/>
            <person name="Worden A.Z."/>
            <person name="Zhang X."/>
            <person name="Grigoriev I.V."/>
            <person name="Allen A.E."/>
            <person name="Bidle K."/>
            <person name="Borodovsky M."/>
            <person name="Bowler C."/>
            <person name="Brownlee C."/>
            <person name="Cock J.M."/>
            <person name="Elias M."/>
            <person name="Gladyshev V.N."/>
            <person name="Groth M."/>
            <person name="Guda C."/>
            <person name="Hadaegh A."/>
            <person name="Iglesias-Rodriguez M.D."/>
            <person name="Jenkins J."/>
            <person name="Jones B.M."/>
            <person name="Lawson T."/>
            <person name="Leese F."/>
            <person name="Lindquist E."/>
            <person name="Lobanov A."/>
            <person name="Lomsadze A."/>
            <person name="Malik S.B."/>
            <person name="Marsh M.E."/>
            <person name="Mackinder L."/>
            <person name="Mock T."/>
            <person name="Mueller-Roeber B."/>
            <person name="Pagarete A."/>
            <person name="Parker M."/>
            <person name="Probert I."/>
            <person name="Quesneville H."/>
            <person name="Raines C."/>
            <person name="Rensing S.A."/>
            <person name="Riano-Pachon D.M."/>
            <person name="Richier S."/>
            <person name="Rokitta S."/>
            <person name="Shiraiwa Y."/>
            <person name="Soanes D.M."/>
            <person name="van der Giezen M."/>
            <person name="Wahlund T.M."/>
            <person name="Williams B."/>
            <person name="Wilson W."/>
            <person name="Wolfe G."/>
            <person name="Wurch L.L."/>
        </authorList>
    </citation>
    <scope>NUCLEOTIDE SEQUENCE</scope>
</reference>
<evidence type="ECO:0000313" key="6">
    <source>
        <dbReference type="EnsemblProtists" id="EOD10340"/>
    </source>
</evidence>
<dbReference type="PANTHER" id="PTHR13610:SF11">
    <property type="entry name" value="METHYLTRANSFERASE DOMAIN-CONTAINING PROTEIN"/>
    <property type="match status" value="1"/>
</dbReference>
<evidence type="ECO:0000256" key="2">
    <source>
        <dbReference type="ARBA" id="ARBA00022603"/>
    </source>
</evidence>
<protein>
    <recommendedName>
        <fullName evidence="5">Methyltransferase domain-containing protein</fullName>
    </recommendedName>
</protein>
<organism evidence="6 7">
    <name type="scientific">Emiliania huxleyi (strain CCMP1516)</name>
    <dbReference type="NCBI Taxonomy" id="280463"/>
    <lineage>
        <taxon>Eukaryota</taxon>
        <taxon>Haptista</taxon>
        <taxon>Haptophyta</taxon>
        <taxon>Prymnesiophyceae</taxon>
        <taxon>Isochrysidales</taxon>
        <taxon>Noelaerhabdaceae</taxon>
        <taxon>Emiliania</taxon>
    </lineage>
</organism>
<evidence type="ECO:0000313" key="7">
    <source>
        <dbReference type="Proteomes" id="UP000013827"/>
    </source>
</evidence>
<dbReference type="EnsemblProtists" id="EOD10340">
    <property type="protein sequence ID" value="EOD10340"/>
    <property type="gene ID" value="EMIHUDRAFT_257760"/>
</dbReference>
<keyword evidence="4" id="KW-0949">S-adenosyl-L-methionine</keyword>
<evidence type="ECO:0000259" key="5">
    <source>
        <dbReference type="Pfam" id="PF13847"/>
    </source>
</evidence>
<sequence length="189" mass="19905">MDLHSAEQHANLSRFLLSRREALERHAGEEWSSAGPKSVAPYVPCASARVGALLHAARLSEEDVVYDLGCGDGRVLHAAAAQHGCTCVGLDIDADCIAEASGRAAEQGLSSRCSFAACDLLALTTGALRCGDLGDALAPAERGRRFPPPTAVLIFLTGHGLSRLAPLLHREWEAGPALRLLTCVEALDD</sequence>
<evidence type="ECO:0000256" key="4">
    <source>
        <dbReference type="ARBA" id="ARBA00022691"/>
    </source>
</evidence>
<dbReference type="PaxDb" id="2903-EOD10340"/>
<dbReference type="Gene3D" id="3.40.50.150">
    <property type="entry name" value="Vaccinia Virus protein VP39"/>
    <property type="match status" value="1"/>
</dbReference>
<comment type="similarity">
    <text evidence="1">Belongs to the ANT/ATPSC lysine N-methyltransferase family.</text>
</comment>
<dbReference type="GeneID" id="17256492"/>
<dbReference type="HOGENOM" id="CLU_1438009_0_0_1"/>
<keyword evidence="3" id="KW-0808">Transferase</keyword>
<accession>A0A0D3IGF5</accession>
<dbReference type="GO" id="GO:0032259">
    <property type="term" value="P:methylation"/>
    <property type="evidence" value="ECO:0007669"/>
    <property type="project" value="UniProtKB-KW"/>
</dbReference>
<keyword evidence="7" id="KW-1185">Reference proteome</keyword>
<dbReference type="Pfam" id="PF13847">
    <property type="entry name" value="Methyltransf_31"/>
    <property type="match status" value="1"/>
</dbReference>